<reference evidence="2" key="3">
    <citation type="submission" date="2025-05" db="UniProtKB">
        <authorList>
            <consortium name="EnsemblMetazoa"/>
        </authorList>
    </citation>
    <scope>IDENTIFICATION</scope>
</reference>
<feature type="region of interest" description="Disordered" evidence="1">
    <location>
        <begin position="186"/>
        <end position="226"/>
    </location>
</feature>
<evidence type="ECO:0000313" key="3">
    <source>
        <dbReference type="Proteomes" id="UP001652680"/>
    </source>
</evidence>
<dbReference type="RefSeq" id="XP_016980051.1">
    <property type="nucleotide sequence ID" value="XM_017124562.1"/>
</dbReference>
<keyword evidence="3" id="KW-1185">Reference proteome</keyword>
<keyword evidence="4" id="KW-0176">Collagen</keyword>
<dbReference type="CTD" id="64772"/>
<feature type="region of interest" description="Disordered" evidence="1">
    <location>
        <begin position="105"/>
        <end position="133"/>
    </location>
</feature>
<feature type="region of interest" description="Disordered" evidence="1">
    <location>
        <begin position="1"/>
        <end position="89"/>
    </location>
</feature>
<feature type="compositionally biased region" description="Low complexity" evidence="1">
    <location>
        <begin position="160"/>
        <end position="171"/>
    </location>
</feature>
<dbReference type="OrthoDB" id="284473at2759"/>
<dbReference type="GO" id="GO:0005581">
    <property type="term" value="C:collagen trimer"/>
    <property type="evidence" value="ECO:0007669"/>
    <property type="project" value="UniProtKB-KW"/>
</dbReference>
<dbReference type="EnsemblMetazoa" id="XM_017124562.2">
    <property type="protein sequence ID" value="XP_016980051.1"/>
    <property type="gene ID" value="LOC108045283"/>
</dbReference>
<name>A0A6P4F3Y4_DRORH</name>
<reference evidence="3" key="1">
    <citation type="journal article" date="2021" name="Elife">
        <title>Highly contiguous assemblies of 101 drosophilid genomes.</title>
        <authorList>
            <person name="Kim B.Y."/>
            <person name="Wang J.R."/>
            <person name="Miller D.E."/>
            <person name="Barmina O."/>
            <person name="Delaney E."/>
            <person name="Thompson A."/>
            <person name="Comeault A.A."/>
            <person name="Peede D."/>
            <person name="D'Agostino E.R."/>
            <person name="Pelaez J."/>
            <person name="Aguilar J.M."/>
            <person name="Haji D."/>
            <person name="Matsunaga T."/>
            <person name="Armstrong E.E."/>
            <person name="Zych M."/>
            <person name="Ogawa Y."/>
            <person name="Stamenkovic-Radak M."/>
            <person name="Jelic M."/>
            <person name="Veselinovic M.S."/>
            <person name="Tanaskovic M."/>
            <person name="Eric P."/>
            <person name="Gao J.J."/>
            <person name="Katoh T.K."/>
            <person name="Toda M.J."/>
            <person name="Watabe H."/>
            <person name="Watada M."/>
            <person name="Davis J.S."/>
            <person name="Moyle L.C."/>
            <person name="Manoli G."/>
            <person name="Bertolini E."/>
            <person name="Kostal V."/>
            <person name="Hawley R.S."/>
            <person name="Takahashi A."/>
            <person name="Jones C.D."/>
            <person name="Price D.K."/>
            <person name="Whiteman N."/>
            <person name="Kopp A."/>
            <person name="Matute D.R."/>
            <person name="Petrov D.A."/>
        </authorList>
    </citation>
    <scope>NUCLEOTIDE SEQUENCE [LARGE SCALE GENOMIC DNA]</scope>
</reference>
<feature type="compositionally biased region" description="Gly residues" evidence="1">
    <location>
        <begin position="287"/>
        <end position="296"/>
    </location>
</feature>
<protein>
    <submittedName>
        <fullName evidence="4">Collagen alpha-1(I) chain isoform X3</fullName>
    </submittedName>
</protein>
<feature type="compositionally biased region" description="Basic and acidic residues" evidence="1">
    <location>
        <begin position="7"/>
        <end position="30"/>
    </location>
</feature>
<feature type="region of interest" description="Disordered" evidence="1">
    <location>
        <begin position="263"/>
        <end position="311"/>
    </location>
</feature>
<sequence>MSEIENSELKEVKSTSKVMENKEIDSENDKNTGILVREEEEAEVPKKKQKLDEKKDEEEQRKKETKAEEFAGKKEIAAGEMQREQCQDKSTCRCWKTLKETPCSCSEELHSPHSHSHSPLPTKPLSGSHPREDLKNNVSAASEIYLPLPGSPTGGGGHQGQPPAAGVPGAEQGHRLAAVCPAAGHRSPVRSGLLGPAGGLRGQPAATGDRGKSQGAARLPRHDGQLLGGSALSQLAKVRRLSIRALVGRGLLLLLQPRVRDHSAQRLAECRPSSRSSRGGHVHRGGGRTPGGGPGQRGECEQDGGSPNPSVRALWLRGMAGQRGGDCGPAQYAQSLSLCPGTDDRHGITCVPWTCLLVRQRYGERPTPVAERAQLAQCGVLPAQPWHPDKLFLERGPLGAECRAGQEGADGPASRFHRIGCLRQELQGRIPESAEHGEHCGQGLLRGHLCTWLVL</sequence>
<accession>A0A6P4F3Y4</accession>
<feature type="region of interest" description="Disordered" evidence="1">
    <location>
        <begin position="147"/>
        <end position="171"/>
    </location>
</feature>
<proteinExistence type="predicted"/>
<dbReference type="AlphaFoldDB" id="A0A6P4F3Y4"/>
<gene>
    <name evidence="4" type="primary">LOC108045283</name>
    <name evidence="2" type="synonym">108045283</name>
</gene>
<reference evidence="4" key="2">
    <citation type="submission" date="2025-04" db="UniProtKB">
        <authorList>
            <consortium name="RefSeq"/>
        </authorList>
    </citation>
    <scope>IDENTIFICATION</scope>
</reference>
<organism evidence="4">
    <name type="scientific">Drosophila rhopaloa</name>
    <name type="common">Fruit fly</name>
    <dbReference type="NCBI Taxonomy" id="1041015"/>
    <lineage>
        <taxon>Eukaryota</taxon>
        <taxon>Metazoa</taxon>
        <taxon>Ecdysozoa</taxon>
        <taxon>Arthropoda</taxon>
        <taxon>Hexapoda</taxon>
        <taxon>Insecta</taxon>
        <taxon>Pterygota</taxon>
        <taxon>Neoptera</taxon>
        <taxon>Endopterygota</taxon>
        <taxon>Diptera</taxon>
        <taxon>Brachycera</taxon>
        <taxon>Muscomorpha</taxon>
        <taxon>Ephydroidea</taxon>
        <taxon>Drosophilidae</taxon>
        <taxon>Drosophila</taxon>
        <taxon>Sophophora</taxon>
    </lineage>
</organism>
<dbReference type="GeneID" id="108045283"/>
<dbReference type="Proteomes" id="UP001652680">
    <property type="component" value="Unassembled WGS sequence"/>
</dbReference>
<evidence type="ECO:0000313" key="2">
    <source>
        <dbReference type="EnsemblMetazoa" id="XP_016980051.1"/>
    </source>
</evidence>
<feature type="compositionally biased region" description="Basic and acidic residues" evidence="1">
    <location>
        <begin position="43"/>
        <end position="89"/>
    </location>
</feature>
<evidence type="ECO:0000256" key="1">
    <source>
        <dbReference type="SAM" id="MobiDB-lite"/>
    </source>
</evidence>
<evidence type="ECO:0000313" key="4">
    <source>
        <dbReference type="RefSeq" id="XP_016980051.1"/>
    </source>
</evidence>